<dbReference type="GO" id="GO:0006508">
    <property type="term" value="P:proteolysis"/>
    <property type="evidence" value="ECO:0007669"/>
    <property type="project" value="UniProtKB-KW"/>
</dbReference>
<feature type="transmembrane region" description="Helical" evidence="1">
    <location>
        <begin position="161"/>
        <end position="177"/>
    </location>
</feature>
<feature type="transmembrane region" description="Helical" evidence="1">
    <location>
        <begin position="17"/>
        <end position="38"/>
    </location>
</feature>
<reference evidence="3 4" key="1">
    <citation type="submission" date="2021-03" db="EMBL/GenBank/DDBJ databases">
        <title>Sequencing the genomes of 1000 actinobacteria strains.</title>
        <authorList>
            <person name="Klenk H.-P."/>
        </authorList>
    </citation>
    <scope>NUCLEOTIDE SEQUENCE [LARGE SCALE GENOMIC DNA]</scope>
    <source>
        <strain evidence="3 4">DSM 14566</strain>
    </source>
</reference>
<dbReference type="InterPro" id="IPR052710">
    <property type="entry name" value="CAAX_protease"/>
</dbReference>
<evidence type="ECO:0000259" key="2">
    <source>
        <dbReference type="Pfam" id="PF02517"/>
    </source>
</evidence>
<feature type="transmembrane region" description="Helical" evidence="1">
    <location>
        <begin position="86"/>
        <end position="107"/>
    </location>
</feature>
<keyword evidence="1" id="KW-1133">Transmembrane helix</keyword>
<dbReference type="GO" id="GO:0008233">
    <property type="term" value="F:peptidase activity"/>
    <property type="evidence" value="ECO:0007669"/>
    <property type="project" value="UniProtKB-KW"/>
</dbReference>
<dbReference type="PANTHER" id="PTHR36435">
    <property type="entry name" value="SLR1288 PROTEIN"/>
    <property type="match status" value="1"/>
</dbReference>
<keyword evidence="1" id="KW-0472">Membrane</keyword>
<evidence type="ECO:0000313" key="3">
    <source>
        <dbReference type="EMBL" id="MBP2380341.1"/>
    </source>
</evidence>
<dbReference type="InterPro" id="IPR003675">
    <property type="entry name" value="Rce1/LyrA-like_dom"/>
</dbReference>
<organism evidence="3 4">
    <name type="scientific">Brachybacterium sacelli</name>
    <dbReference type="NCBI Taxonomy" id="173364"/>
    <lineage>
        <taxon>Bacteria</taxon>
        <taxon>Bacillati</taxon>
        <taxon>Actinomycetota</taxon>
        <taxon>Actinomycetes</taxon>
        <taxon>Micrococcales</taxon>
        <taxon>Dermabacteraceae</taxon>
        <taxon>Brachybacterium</taxon>
    </lineage>
</organism>
<name>A0ABS4WW19_9MICO</name>
<dbReference type="EMBL" id="JAGIOD010000001">
    <property type="protein sequence ID" value="MBP2380341.1"/>
    <property type="molecule type" value="Genomic_DNA"/>
</dbReference>
<evidence type="ECO:0000313" key="4">
    <source>
        <dbReference type="Proteomes" id="UP001519290"/>
    </source>
</evidence>
<proteinExistence type="predicted"/>
<feature type="transmembrane region" description="Helical" evidence="1">
    <location>
        <begin position="184"/>
        <end position="202"/>
    </location>
</feature>
<keyword evidence="1" id="KW-0812">Transmembrane</keyword>
<evidence type="ECO:0000256" key="1">
    <source>
        <dbReference type="SAM" id="Phobius"/>
    </source>
</evidence>
<dbReference type="Proteomes" id="UP001519290">
    <property type="component" value="Unassembled WGS sequence"/>
</dbReference>
<keyword evidence="3" id="KW-0378">Hydrolase</keyword>
<feature type="transmembrane region" description="Helical" evidence="1">
    <location>
        <begin position="119"/>
        <end position="141"/>
    </location>
</feature>
<accession>A0ABS4WW19</accession>
<protein>
    <submittedName>
        <fullName evidence="3">Membrane protease YdiL (CAAX protease family)</fullName>
    </submittedName>
</protein>
<keyword evidence="3" id="KW-0645">Protease</keyword>
<dbReference type="Pfam" id="PF02517">
    <property type="entry name" value="Rce1-like"/>
    <property type="match status" value="1"/>
</dbReference>
<comment type="caution">
    <text evidence="3">The sequence shown here is derived from an EMBL/GenBank/DDBJ whole genome shotgun (WGS) entry which is preliminary data.</text>
</comment>
<keyword evidence="4" id="KW-1185">Reference proteome</keyword>
<feature type="transmembrane region" description="Helical" evidence="1">
    <location>
        <begin position="45"/>
        <end position="66"/>
    </location>
</feature>
<gene>
    <name evidence="3" type="ORF">JOF43_000298</name>
</gene>
<sequence length="230" mass="24113">MATQSTHRPARPGWPEVLAGAATYLAAFGLVFLLLPLVQDEAVSGVVGLFVSGAMGLVAFAVAYLIRVRDLAAFGVRRAKARHLWLGAGFGVAAYLLGMVAALLYMVTTHDTQNIQTSYQAAAQGGFVFLVLSLIAGSLITPLGEEIFFRGVVANTLLSRLTPWLAVPASAAVFALAHGINPVLPVAFVVGVLAALLFHWSGSVWPGVILHGVNNTLALLAPLVIATFLE</sequence>
<dbReference type="RefSeq" id="WP_209898124.1">
    <property type="nucleotide sequence ID" value="NZ_BAAAJW010000006.1"/>
</dbReference>
<feature type="domain" description="CAAX prenyl protease 2/Lysostaphin resistance protein A-like" evidence="2">
    <location>
        <begin position="129"/>
        <end position="216"/>
    </location>
</feature>
<dbReference type="PANTHER" id="PTHR36435:SF1">
    <property type="entry name" value="CAAX AMINO TERMINAL PROTEASE FAMILY PROTEIN"/>
    <property type="match status" value="1"/>
</dbReference>
<feature type="transmembrane region" description="Helical" evidence="1">
    <location>
        <begin position="208"/>
        <end position="229"/>
    </location>
</feature>